<sequence length="233" mass="25743">MRASDVISAKLTLASTPFPREIMMNGYLPTAYFYPSLPQPSRLTNIPAFAYMISHSEITHFLDYFYVAFDSGDIYIVAISSTNSLEVGFYTRVSGPIGPGFMVVEGDLGTSRQDLIFASGDMSSGGIYIVDLPLSTPPSVPSPSKTGVPIDFASQAQSSRLWFEFYNWAPVFDSHVLKTADPFRDRLFITSGFKTEGGISQIRYGVDGQIVASGPKFYGYLHDMLLNVGWRTY</sequence>
<organism evidence="1 2">
    <name type="scientific">Lipomyces kononenkoae</name>
    <name type="common">Yeast</name>
    <dbReference type="NCBI Taxonomy" id="34357"/>
    <lineage>
        <taxon>Eukaryota</taxon>
        <taxon>Fungi</taxon>
        <taxon>Dikarya</taxon>
        <taxon>Ascomycota</taxon>
        <taxon>Saccharomycotina</taxon>
        <taxon>Lipomycetes</taxon>
        <taxon>Lipomycetales</taxon>
        <taxon>Lipomycetaceae</taxon>
        <taxon>Lipomyces</taxon>
    </lineage>
</organism>
<dbReference type="EMBL" id="MU971370">
    <property type="protein sequence ID" value="KAK9237367.1"/>
    <property type="molecule type" value="Genomic_DNA"/>
</dbReference>
<evidence type="ECO:0000313" key="1">
    <source>
        <dbReference type="EMBL" id="KAK9237367.1"/>
    </source>
</evidence>
<keyword evidence="2" id="KW-1185">Reference proteome</keyword>
<accession>A0ACC3T2T5</accession>
<name>A0ACC3T2T5_LIPKO</name>
<proteinExistence type="predicted"/>
<protein>
    <submittedName>
        <fullName evidence="1">Mono-functional DNA-alkylating methyl methanesulfonate N-term-domain-containing protein</fullName>
    </submittedName>
</protein>
<gene>
    <name evidence="1" type="ORF">V1525DRAFT_344138</name>
</gene>
<comment type="caution">
    <text evidence="1">The sequence shown here is derived from an EMBL/GenBank/DDBJ whole genome shotgun (WGS) entry which is preliminary data.</text>
</comment>
<reference evidence="2" key="1">
    <citation type="journal article" date="2024" name="Front. Bioeng. Biotechnol.">
        <title>Genome-scale model development and genomic sequencing of the oleaginous clade Lipomyces.</title>
        <authorList>
            <person name="Czajka J.J."/>
            <person name="Han Y."/>
            <person name="Kim J."/>
            <person name="Mondo S.J."/>
            <person name="Hofstad B.A."/>
            <person name="Robles A."/>
            <person name="Haridas S."/>
            <person name="Riley R."/>
            <person name="LaButti K."/>
            <person name="Pangilinan J."/>
            <person name="Andreopoulos W."/>
            <person name="Lipzen A."/>
            <person name="Yan J."/>
            <person name="Wang M."/>
            <person name="Ng V."/>
            <person name="Grigoriev I.V."/>
            <person name="Spatafora J.W."/>
            <person name="Magnuson J.K."/>
            <person name="Baker S.E."/>
            <person name="Pomraning K.R."/>
        </authorList>
    </citation>
    <scope>NUCLEOTIDE SEQUENCE [LARGE SCALE GENOMIC DNA]</scope>
    <source>
        <strain evidence="2">CBS 7786</strain>
    </source>
</reference>
<evidence type="ECO:0000313" key="2">
    <source>
        <dbReference type="Proteomes" id="UP001433508"/>
    </source>
</evidence>
<dbReference type="Proteomes" id="UP001433508">
    <property type="component" value="Unassembled WGS sequence"/>
</dbReference>